<dbReference type="Proteomes" id="UP001164539">
    <property type="component" value="Chromosome 10"/>
</dbReference>
<keyword evidence="1" id="KW-0418">Kinase</keyword>
<organism evidence="1 2">
    <name type="scientific">Melia azedarach</name>
    <name type="common">Chinaberry tree</name>
    <dbReference type="NCBI Taxonomy" id="155640"/>
    <lineage>
        <taxon>Eukaryota</taxon>
        <taxon>Viridiplantae</taxon>
        <taxon>Streptophyta</taxon>
        <taxon>Embryophyta</taxon>
        <taxon>Tracheophyta</taxon>
        <taxon>Spermatophyta</taxon>
        <taxon>Magnoliopsida</taxon>
        <taxon>eudicotyledons</taxon>
        <taxon>Gunneridae</taxon>
        <taxon>Pentapetalae</taxon>
        <taxon>rosids</taxon>
        <taxon>malvids</taxon>
        <taxon>Sapindales</taxon>
        <taxon>Meliaceae</taxon>
        <taxon>Melia</taxon>
    </lineage>
</organism>
<keyword evidence="1" id="KW-0808">Transferase</keyword>
<protein>
    <submittedName>
        <fullName evidence="1">Lectin receptor kinase</fullName>
    </submittedName>
</protein>
<reference evidence="1 2" key="1">
    <citation type="journal article" date="2023" name="Science">
        <title>Complex scaffold remodeling in plant triterpene biosynthesis.</title>
        <authorList>
            <person name="De La Pena R."/>
            <person name="Hodgson H."/>
            <person name="Liu J.C."/>
            <person name="Stephenson M.J."/>
            <person name="Martin A.C."/>
            <person name="Owen C."/>
            <person name="Harkess A."/>
            <person name="Leebens-Mack J."/>
            <person name="Jimenez L.E."/>
            <person name="Osbourn A."/>
            <person name="Sattely E.S."/>
        </authorList>
    </citation>
    <scope>NUCLEOTIDE SEQUENCE [LARGE SCALE GENOMIC DNA]</scope>
    <source>
        <strain evidence="2">cv. JPN11</strain>
        <tissue evidence="1">Leaf</tissue>
    </source>
</reference>
<name>A0ACC1X976_MELAZ</name>
<dbReference type="EMBL" id="CM051403">
    <property type="protein sequence ID" value="KAJ4707902.1"/>
    <property type="molecule type" value="Genomic_DNA"/>
</dbReference>
<accession>A0ACC1X976</accession>
<evidence type="ECO:0000313" key="2">
    <source>
        <dbReference type="Proteomes" id="UP001164539"/>
    </source>
</evidence>
<keyword evidence="2" id="KW-1185">Reference proteome</keyword>
<keyword evidence="1" id="KW-0675">Receptor</keyword>
<sequence length="78" mass="8574">MVSTTFTIRILPYLNSSDSVDGLTFIFAPDNRLSPPYSYDSYLGVADKAAGGNVSQLAVELDAYKNGFDIAKSHWHRS</sequence>
<gene>
    <name evidence="1" type="ORF">OWV82_017944</name>
</gene>
<evidence type="ECO:0000313" key="1">
    <source>
        <dbReference type="EMBL" id="KAJ4707902.1"/>
    </source>
</evidence>
<comment type="caution">
    <text evidence="1">The sequence shown here is derived from an EMBL/GenBank/DDBJ whole genome shotgun (WGS) entry which is preliminary data.</text>
</comment>
<proteinExistence type="predicted"/>